<dbReference type="Gene3D" id="3.30.565.10">
    <property type="entry name" value="Histidine kinase-like ATPase, C-terminal domain"/>
    <property type="match status" value="1"/>
</dbReference>
<feature type="transmembrane region" description="Helical" evidence="5">
    <location>
        <begin position="276"/>
        <end position="297"/>
    </location>
</feature>
<organism evidence="8 9">
    <name type="scientific">Flavobacterium kayseriense</name>
    <dbReference type="NCBI Taxonomy" id="2764714"/>
    <lineage>
        <taxon>Bacteria</taxon>
        <taxon>Pseudomonadati</taxon>
        <taxon>Bacteroidota</taxon>
        <taxon>Flavobacteriia</taxon>
        <taxon>Flavobacteriales</taxon>
        <taxon>Flavobacteriaceae</taxon>
        <taxon>Flavobacterium</taxon>
    </lineage>
</organism>
<dbReference type="Gene3D" id="1.10.287.130">
    <property type="match status" value="1"/>
</dbReference>
<keyword evidence="5" id="KW-1133">Transmembrane helix</keyword>
<dbReference type="CDD" id="cd16922">
    <property type="entry name" value="HATPase_EvgS-ArcB-TorS-like"/>
    <property type="match status" value="1"/>
</dbReference>
<evidence type="ECO:0000256" key="4">
    <source>
        <dbReference type="PROSITE-ProRule" id="PRU00169"/>
    </source>
</evidence>
<dbReference type="Pfam" id="PF00512">
    <property type="entry name" value="HisKA"/>
    <property type="match status" value="1"/>
</dbReference>
<dbReference type="InterPro" id="IPR003594">
    <property type="entry name" value="HATPase_dom"/>
</dbReference>
<dbReference type="Gene3D" id="3.40.50.2300">
    <property type="match status" value="1"/>
</dbReference>
<dbReference type="RefSeq" id="WP_187008852.1">
    <property type="nucleotide sequence ID" value="NZ_JACRUI010000001.1"/>
</dbReference>
<keyword evidence="3 4" id="KW-0597">Phosphoprotein</keyword>
<comment type="catalytic activity">
    <reaction evidence="1">
        <text>ATP + protein L-histidine = ADP + protein N-phospho-L-histidine.</text>
        <dbReference type="EC" id="2.7.13.3"/>
    </reaction>
</comment>
<dbReference type="InterPro" id="IPR036641">
    <property type="entry name" value="HPT_dom_sf"/>
</dbReference>
<dbReference type="InterPro" id="IPR001789">
    <property type="entry name" value="Sig_transdc_resp-reg_receiver"/>
</dbReference>
<dbReference type="CDD" id="cd17546">
    <property type="entry name" value="REC_hyHK_CKI1_RcsC-like"/>
    <property type="match status" value="1"/>
</dbReference>
<dbReference type="InterPro" id="IPR036890">
    <property type="entry name" value="HATPase_C_sf"/>
</dbReference>
<keyword evidence="9" id="KW-1185">Reference proteome</keyword>
<feature type="domain" description="Response regulatory" evidence="7">
    <location>
        <begin position="569"/>
        <end position="685"/>
    </location>
</feature>
<keyword evidence="5" id="KW-0472">Membrane</keyword>
<evidence type="ECO:0000313" key="9">
    <source>
        <dbReference type="Proteomes" id="UP000629963"/>
    </source>
</evidence>
<proteinExistence type="predicted"/>
<evidence type="ECO:0000259" key="6">
    <source>
        <dbReference type="PROSITE" id="PS50109"/>
    </source>
</evidence>
<dbReference type="EMBL" id="JACRUJ010000001">
    <property type="protein sequence ID" value="MBC5840269.1"/>
    <property type="molecule type" value="Genomic_DNA"/>
</dbReference>
<dbReference type="SMART" id="SM00387">
    <property type="entry name" value="HATPase_c"/>
    <property type="match status" value="1"/>
</dbReference>
<dbReference type="SMART" id="SM00388">
    <property type="entry name" value="HisKA"/>
    <property type="match status" value="1"/>
</dbReference>
<dbReference type="SUPFAM" id="SSF47384">
    <property type="entry name" value="Homodimeric domain of signal transducing histidine kinase"/>
    <property type="match status" value="1"/>
</dbReference>
<dbReference type="InterPro" id="IPR003661">
    <property type="entry name" value="HisK_dim/P_dom"/>
</dbReference>
<dbReference type="Pfam" id="PF02518">
    <property type="entry name" value="HATPase_c"/>
    <property type="match status" value="1"/>
</dbReference>
<feature type="modified residue" description="4-aspartylphosphate" evidence="4">
    <location>
        <position position="617"/>
    </location>
</feature>
<accession>A0ABR7J400</accession>
<dbReference type="InterPro" id="IPR036097">
    <property type="entry name" value="HisK_dim/P_sf"/>
</dbReference>
<sequence>MKSKSSNIPIKVFISYIALAALVFSVGWILYSENKVFSQVESKLNLEENKVLKISKLFSNVYKTESLARRTIQSNSAGDFKNYLLETDSLGLRIDSLKTIVSNEYQISLLDSVNVLLSDKTRNIKKLQVIKSQNTDEASVKNAISELDKLEFSLRKLRLKDFHKNPDNLSSYQRNVLQNYVAYLNKNIPDDSTNTLSKKASDSLLAASKRLLNGVKIETERKKNALNLEEKKLLNNEILISDQLRKVLHLIEREVIVYSIKNNNEKDQSLKRINEIVTIAAIIGLLLTVFFSILIANDFSKTQLYKKQLEVANFKTRNLLKSREQLISTVSHDLKTPLSTIAGYTELLDNSTLTTKQAYFTTNIKNSVDYISRLVKDLLDFSQIEAGKIVIEAKPFSLKNTIETVSKNVQYVYSQKDIRLVLNVEEKLNQSILGDEFRLQQVLTNLIGNAYKFTNEGFINISAELIHNKNTVLLSINDSGIGIEDDSQELIFEEFAQANEAIEKTFGGTGLGLSISKKITNLLGGDLYLKESSAKGSCFEIRLPITFAPSNQILPTKSIIYVPEAQNKTIIIVDDDTDLLQLTTQVLKRYYNVLSFSDAKEAINTINKTAFDLLITDIQMPEIDGFELVKTIKNKDNNQYTYQPIIAMTGRTDLANSTYEKAGFSVVVNKPFTPTILLQTIDAIFLQKAIPGQDKIANCKNVPLFSLESLGSFLNNDKDEIRSIIESLFDSTKTNLVMLQENIEILNFKMVKQVAHKMGPMFRQIEANEIAGILRILETSDLNKIEISEYYLNLESKINYLFTEIKKVL</sequence>
<evidence type="ECO:0000256" key="2">
    <source>
        <dbReference type="ARBA" id="ARBA00012438"/>
    </source>
</evidence>
<dbReference type="SUPFAM" id="SSF55874">
    <property type="entry name" value="ATPase domain of HSP90 chaperone/DNA topoisomerase II/histidine kinase"/>
    <property type="match status" value="1"/>
</dbReference>
<dbReference type="Proteomes" id="UP000629963">
    <property type="component" value="Unassembled WGS sequence"/>
</dbReference>
<feature type="domain" description="Histidine kinase" evidence="6">
    <location>
        <begin position="329"/>
        <end position="547"/>
    </location>
</feature>
<evidence type="ECO:0000259" key="7">
    <source>
        <dbReference type="PROSITE" id="PS50110"/>
    </source>
</evidence>
<dbReference type="InterPro" id="IPR011006">
    <property type="entry name" value="CheY-like_superfamily"/>
</dbReference>
<dbReference type="SUPFAM" id="SSF52172">
    <property type="entry name" value="CheY-like"/>
    <property type="match status" value="1"/>
</dbReference>
<dbReference type="PANTHER" id="PTHR43547">
    <property type="entry name" value="TWO-COMPONENT HISTIDINE KINASE"/>
    <property type="match status" value="1"/>
</dbReference>
<dbReference type="Pfam" id="PF00072">
    <property type="entry name" value="Response_reg"/>
    <property type="match status" value="1"/>
</dbReference>
<gene>
    <name evidence="8" type="ORF">H8R23_02530</name>
</gene>
<feature type="transmembrane region" description="Helical" evidence="5">
    <location>
        <begin position="12"/>
        <end position="31"/>
    </location>
</feature>
<dbReference type="PROSITE" id="PS50110">
    <property type="entry name" value="RESPONSE_REGULATORY"/>
    <property type="match status" value="1"/>
</dbReference>
<evidence type="ECO:0000256" key="1">
    <source>
        <dbReference type="ARBA" id="ARBA00000085"/>
    </source>
</evidence>
<dbReference type="InterPro" id="IPR005467">
    <property type="entry name" value="His_kinase_dom"/>
</dbReference>
<dbReference type="SMART" id="SM00448">
    <property type="entry name" value="REC"/>
    <property type="match status" value="1"/>
</dbReference>
<evidence type="ECO:0000256" key="5">
    <source>
        <dbReference type="SAM" id="Phobius"/>
    </source>
</evidence>
<evidence type="ECO:0000313" key="8">
    <source>
        <dbReference type="EMBL" id="MBC5840269.1"/>
    </source>
</evidence>
<dbReference type="EC" id="2.7.13.3" evidence="2"/>
<dbReference type="PRINTS" id="PR00344">
    <property type="entry name" value="BCTRLSENSOR"/>
</dbReference>
<dbReference type="CDD" id="cd00082">
    <property type="entry name" value="HisKA"/>
    <property type="match status" value="1"/>
</dbReference>
<dbReference type="PROSITE" id="PS50109">
    <property type="entry name" value="HIS_KIN"/>
    <property type="match status" value="1"/>
</dbReference>
<evidence type="ECO:0000256" key="3">
    <source>
        <dbReference type="ARBA" id="ARBA00022553"/>
    </source>
</evidence>
<dbReference type="InterPro" id="IPR004358">
    <property type="entry name" value="Sig_transdc_His_kin-like_C"/>
</dbReference>
<comment type="caution">
    <text evidence="8">The sequence shown here is derived from an EMBL/GenBank/DDBJ whole genome shotgun (WGS) entry which is preliminary data.</text>
</comment>
<name>A0ABR7J400_9FLAO</name>
<dbReference type="SUPFAM" id="SSF47226">
    <property type="entry name" value="Histidine-containing phosphotransfer domain, HPT domain"/>
    <property type="match status" value="1"/>
</dbReference>
<protein>
    <recommendedName>
        <fullName evidence="2">histidine kinase</fullName>
        <ecNumber evidence="2">2.7.13.3</ecNumber>
    </recommendedName>
</protein>
<reference evidence="8 9" key="1">
    <citation type="submission" date="2020-08" db="EMBL/GenBank/DDBJ databases">
        <title>Description of novel Flavobacterium F-380 isolate.</title>
        <authorList>
            <person name="Saticioglu I.B."/>
            <person name="Duman M."/>
            <person name="Altun S."/>
        </authorList>
    </citation>
    <scope>NUCLEOTIDE SEQUENCE [LARGE SCALE GENOMIC DNA]</scope>
    <source>
        <strain evidence="8 9">F-380</strain>
    </source>
</reference>
<dbReference type="PANTHER" id="PTHR43547:SF2">
    <property type="entry name" value="HYBRID SIGNAL TRANSDUCTION HISTIDINE KINASE C"/>
    <property type="match status" value="1"/>
</dbReference>
<keyword evidence="5" id="KW-0812">Transmembrane</keyword>